<comment type="caution">
    <text evidence="2">The sequence shown here is derived from an EMBL/GenBank/DDBJ whole genome shotgun (WGS) entry which is preliminary data.</text>
</comment>
<evidence type="ECO:0000313" key="2">
    <source>
        <dbReference type="EMBL" id="VEL23600.1"/>
    </source>
</evidence>
<accession>A0A448WYV3</accession>
<proteinExistence type="predicted"/>
<dbReference type="EMBL" id="CAAALY010062813">
    <property type="protein sequence ID" value="VEL23600.1"/>
    <property type="molecule type" value="Genomic_DNA"/>
</dbReference>
<gene>
    <name evidence="2" type="ORF">PXEA_LOCUS17040</name>
</gene>
<evidence type="ECO:0000256" key="1">
    <source>
        <dbReference type="SAM" id="MobiDB-lite"/>
    </source>
</evidence>
<organism evidence="2 3">
    <name type="scientific">Protopolystoma xenopodis</name>
    <dbReference type="NCBI Taxonomy" id="117903"/>
    <lineage>
        <taxon>Eukaryota</taxon>
        <taxon>Metazoa</taxon>
        <taxon>Spiralia</taxon>
        <taxon>Lophotrochozoa</taxon>
        <taxon>Platyhelminthes</taxon>
        <taxon>Monogenea</taxon>
        <taxon>Polyopisthocotylea</taxon>
        <taxon>Polystomatidea</taxon>
        <taxon>Polystomatidae</taxon>
        <taxon>Protopolystoma</taxon>
    </lineage>
</organism>
<keyword evidence="3" id="KW-1185">Reference proteome</keyword>
<sequence>MVDYQSTERSTPASAQTKCTDFFAPINCAESPSFVGCSALFWRGWHVLVPRPVPLGLESRSVGRPRCRQSHPHGDNWQMSMSGPRPLDARSRDHLPDGETRTLASTGLTPVRMRCIEDTVDLLVWDEAEAGTSTSRLPEWTPLRARHVDTCTIKCDTGDDLIFHQKKLSLATVPLLPKMPPSPGQRRLASTTPISSTKVDANRVHVGTMYNGSRHVPT</sequence>
<dbReference type="Proteomes" id="UP000784294">
    <property type="component" value="Unassembled WGS sequence"/>
</dbReference>
<feature type="region of interest" description="Disordered" evidence="1">
    <location>
        <begin position="59"/>
        <end position="103"/>
    </location>
</feature>
<feature type="compositionally biased region" description="Basic and acidic residues" evidence="1">
    <location>
        <begin position="87"/>
        <end position="100"/>
    </location>
</feature>
<evidence type="ECO:0000313" key="3">
    <source>
        <dbReference type="Proteomes" id="UP000784294"/>
    </source>
</evidence>
<protein>
    <submittedName>
        <fullName evidence="2">Uncharacterized protein</fullName>
    </submittedName>
</protein>
<name>A0A448WYV3_9PLAT</name>
<reference evidence="2" key="1">
    <citation type="submission" date="2018-11" db="EMBL/GenBank/DDBJ databases">
        <authorList>
            <consortium name="Pathogen Informatics"/>
        </authorList>
    </citation>
    <scope>NUCLEOTIDE SEQUENCE</scope>
</reference>
<dbReference type="AlphaFoldDB" id="A0A448WYV3"/>